<keyword evidence="4" id="KW-1185">Reference proteome</keyword>
<evidence type="ECO:0000256" key="2">
    <source>
        <dbReference type="SAM" id="Phobius"/>
    </source>
</evidence>
<gene>
    <name evidence="3" type="ORF">BDP55DRAFT_733555</name>
</gene>
<feature type="compositionally biased region" description="Gly residues" evidence="1">
    <location>
        <begin position="63"/>
        <end position="75"/>
    </location>
</feature>
<dbReference type="GeneID" id="85464630"/>
<sequence length="100" mass="10441">MASNASVNALVGLLSFIMIVSFLVFCFLMYMRFVRRLTFMPINLGPRRGRSSTAVQGSVAGDTNGGNEGRAGGAGDSRDVGNELGRTGGVMNGQGPARVV</sequence>
<dbReference type="EMBL" id="JAHMHR010000065">
    <property type="protein sequence ID" value="KAK1659043.1"/>
    <property type="molecule type" value="Genomic_DNA"/>
</dbReference>
<evidence type="ECO:0000313" key="3">
    <source>
        <dbReference type="EMBL" id="KAK1659043.1"/>
    </source>
</evidence>
<keyword evidence="2" id="KW-0812">Transmembrane</keyword>
<dbReference type="RefSeq" id="XP_060423807.1">
    <property type="nucleotide sequence ID" value="XM_060580104.1"/>
</dbReference>
<evidence type="ECO:0000256" key="1">
    <source>
        <dbReference type="SAM" id="MobiDB-lite"/>
    </source>
</evidence>
<organism evidence="3 4">
    <name type="scientific">Colletotrichum godetiae</name>
    <dbReference type="NCBI Taxonomy" id="1209918"/>
    <lineage>
        <taxon>Eukaryota</taxon>
        <taxon>Fungi</taxon>
        <taxon>Dikarya</taxon>
        <taxon>Ascomycota</taxon>
        <taxon>Pezizomycotina</taxon>
        <taxon>Sordariomycetes</taxon>
        <taxon>Hypocreomycetidae</taxon>
        <taxon>Glomerellales</taxon>
        <taxon>Glomerellaceae</taxon>
        <taxon>Colletotrichum</taxon>
        <taxon>Colletotrichum acutatum species complex</taxon>
    </lineage>
</organism>
<comment type="caution">
    <text evidence="3">The sequence shown here is derived from an EMBL/GenBank/DDBJ whole genome shotgun (WGS) entry which is preliminary data.</text>
</comment>
<dbReference type="AlphaFoldDB" id="A0AAJ0ES20"/>
<dbReference type="Proteomes" id="UP001224890">
    <property type="component" value="Unassembled WGS sequence"/>
</dbReference>
<accession>A0AAJ0ES20</accession>
<reference evidence="3" key="1">
    <citation type="submission" date="2021-06" db="EMBL/GenBank/DDBJ databases">
        <title>Comparative genomics, transcriptomics and evolutionary studies reveal genomic signatures of adaptation to plant cell wall in hemibiotrophic fungi.</title>
        <authorList>
            <consortium name="DOE Joint Genome Institute"/>
            <person name="Baroncelli R."/>
            <person name="Diaz J.F."/>
            <person name="Benocci T."/>
            <person name="Peng M."/>
            <person name="Battaglia E."/>
            <person name="Haridas S."/>
            <person name="Andreopoulos W."/>
            <person name="Labutti K."/>
            <person name="Pangilinan J."/>
            <person name="Floch G.L."/>
            <person name="Makela M.R."/>
            <person name="Henrissat B."/>
            <person name="Grigoriev I.V."/>
            <person name="Crouch J.A."/>
            <person name="De Vries R.P."/>
            <person name="Sukno S.A."/>
            <person name="Thon M.R."/>
        </authorList>
    </citation>
    <scope>NUCLEOTIDE SEQUENCE</scope>
    <source>
        <strain evidence="3">CBS 193.32</strain>
    </source>
</reference>
<proteinExistence type="predicted"/>
<evidence type="ECO:0000313" key="4">
    <source>
        <dbReference type="Proteomes" id="UP001224890"/>
    </source>
</evidence>
<feature type="region of interest" description="Disordered" evidence="1">
    <location>
        <begin position="46"/>
        <end position="100"/>
    </location>
</feature>
<keyword evidence="2" id="KW-0472">Membrane</keyword>
<keyword evidence="2" id="KW-1133">Transmembrane helix</keyword>
<name>A0AAJ0ES20_9PEZI</name>
<protein>
    <submittedName>
        <fullName evidence="3">Uncharacterized protein</fullName>
    </submittedName>
</protein>
<feature type="transmembrane region" description="Helical" evidence="2">
    <location>
        <begin position="6"/>
        <end position="30"/>
    </location>
</feature>